<reference evidence="2" key="2">
    <citation type="submission" date="2020-06" db="EMBL/GenBank/DDBJ databases">
        <title>Helianthus annuus Genome sequencing and assembly Release 2.</title>
        <authorList>
            <person name="Gouzy J."/>
            <person name="Langlade N."/>
            <person name="Munos S."/>
        </authorList>
    </citation>
    <scope>NUCLEOTIDE SEQUENCE</scope>
    <source>
        <tissue evidence="2">Leaves</tissue>
    </source>
</reference>
<dbReference type="Proteomes" id="UP000215914">
    <property type="component" value="Unassembled WGS sequence"/>
</dbReference>
<feature type="compositionally biased region" description="Acidic residues" evidence="1">
    <location>
        <begin position="50"/>
        <end position="59"/>
    </location>
</feature>
<feature type="compositionally biased region" description="Polar residues" evidence="1">
    <location>
        <begin position="223"/>
        <end position="233"/>
    </location>
</feature>
<accession>A0A9K3N291</accession>
<evidence type="ECO:0000256" key="1">
    <source>
        <dbReference type="SAM" id="MobiDB-lite"/>
    </source>
</evidence>
<protein>
    <submittedName>
        <fullName evidence="2">Uncharacterized protein</fullName>
    </submittedName>
</protein>
<dbReference type="Gramene" id="mRNA:HanXRQr2_Chr11g0512261">
    <property type="protein sequence ID" value="mRNA:HanXRQr2_Chr11g0512261"/>
    <property type="gene ID" value="HanXRQr2_Chr11g0512261"/>
</dbReference>
<dbReference type="EMBL" id="MNCJ02000326">
    <property type="protein sequence ID" value="KAF5783818.1"/>
    <property type="molecule type" value="Genomic_DNA"/>
</dbReference>
<feature type="region of interest" description="Disordered" evidence="1">
    <location>
        <begin position="120"/>
        <end position="259"/>
    </location>
</feature>
<evidence type="ECO:0000313" key="3">
    <source>
        <dbReference type="Proteomes" id="UP000215914"/>
    </source>
</evidence>
<feature type="region of interest" description="Disordered" evidence="1">
    <location>
        <begin position="26"/>
        <end position="91"/>
    </location>
</feature>
<organism evidence="2 3">
    <name type="scientific">Helianthus annuus</name>
    <name type="common">Common sunflower</name>
    <dbReference type="NCBI Taxonomy" id="4232"/>
    <lineage>
        <taxon>Eukaryota</taxon>
        <taxon>Viridiplantae</taxon>
        <taxon>Streptophyta</taxon>
        <taxon>Embryophyta</taxon>
        <taxon>Tracheophyta</taxon>
        <taxon>Spermatophyta</taxon>
        <taxon>Magnoliopsida</taxon>
        <taxon>eudicotyledons</taxon>
        <taxon>Gunneridae</taxon>
        <taxon>Pentapetalae</taxon>
        <taxon>asterids</taxon>
        <taxon>campanulids</taxon>
        <taxon>Asterales</taxon>
        <taxon>Asteraceae</taxon>
        <taxon>Asteroideae</taxon>
        <taxon>Heliantheae alliance</taxon>
        <taxon>Heliantheae</taxon>
        <taxon>Helianthus</taxon>
    </lineage>
</organism>
<comment type="caution">
    <text evidence="2">The sequence shown here is derived from an EMBL/GenBank/DDBJ whole genome shotgun (WGS) entry which is preliminary data.</text>
</comment>
<feature type="compositionally biased region" description="Basic and acidic residues" evidence="1">
    <location>
        <begin position="204"/>
        <end position="216"/>
    </location>
</feature>
<reference evidence="2" key="1">
    <citation type="journal article" date="2017" name="Nature">
        <title>The sunflower genome provides insights into oil metabolism, flowering and Asterid evolution.</title>
        <authorList>
            <person name="Badouin H."/>
            <person name="Gouzy J."/>
            <person name="Grassa C.J."/>
            <person name="Murat F."/>
            <person name="Staton S.E."/>
            <person name="Cottret L."/>
            <person name="Lelandais-Briere C."/>
            <person name="Owens G.L."/>
            <person name="Carrere S."/>
            <person name="Mayjonade B."/>
            <person name="Legrand L."/>
            <person name="Gill N."/>
            <person name="Kane N.C."/>
            <person name="Bowers J.E."/>
            <person name="Hubner S."/>
            <person name="Bellec A."/>
            <person name="Berard A."/>
            <person name="Berges H."/>
            <person name="Blanchet N."/>
            <person name="Boniface M.C."/>
            <person name="Brunel D."/>
            <person name="Catrice O."/>
            <person name="Chaidir N."/>
            <person name="Claudel C."/>
            <person name="Donnadieu C."/>
            <person name="Faraut T."/>
            <person name="Fievet G."/>
            <person name="Helmstetter N."/>
            <person name="King M."/>
            <person name="Knapp S.J."/>
            <person name="Lai Z."/>
            <person name="Le Paslier M.C."/>
            <person name="Lippi Y."/>
            <person name="Lorenzon L."/>
            <person name="Mandel J.R."/>
            <person name="Marage G."/>
            <person name="Marchand G."/>
            <person name="Marquand E."/>
            <person name="Bret-Mestries E."/>
            <person name="Morien E."/>
            <person name="Nambeesan S."/>
            <person name="Nguyen T."/>
            <person name="Pegot-Espagnet P."/>
            <person name="Pouilly N."/>
            <person name="Raftis F."/>
            <person name="Sallet E."/>
            <person name="Schiex T."/>
            <person name="Thomas J."/>
            <person name="Vandecasteele C."/>
            <person name="Vares D."/>
            <person name="Vear F."/>
            <person name="Vautrin S."/>
            <person name="Crespi M."/>
            <person name="Mangin B."/>
            <person name="Burke J.M."/>
            <person name="Salse J."/>
            <person name="Munos S."/>
            <person name="Vincourt P."/>
            <person name="Rieseberg L.H."/>
            <person name="Langlade N.B."/>
        </authorList>
    </citation>
    <scope>NUCLEOTIDE SEQUENCE</scope>
    <source>
        <tissue evidence="2">Leaves</tissue>
    </source>
</reference>
<proteinExistence type="predicted"/>
<feature type="region of interest" description="Disordered" evidence="1">
    <location>
        <begin position="310"/>
        <end position="329"/>
    </location>
</feature>
<sequence>MLMSPARRAEVVWRRLLLLEKIGAAGSKSSRSADYRNPDAEATPSSLAHDEEEEEEEAGEPAVQLIRKRSRETTAGASVVPKSGGVPLIGKRSNLRSLYRFSPEVEKKTPEKEGVVIIEPSEPAQKRPRVTIKPLKATGAEADKEKRTAEEKKEAGERQKEKTKEKPVITPVGADPKDTRTAAATVSDKAQGPEVVHITGLDQPHYEKRKEPEIERITPPTQPDVTQHSVKVTSSIGGSGPHAAGGASSGGAAGFTPQNIGAKDTLGDIYYKTYTEEARGNAPHQAPWGLKQKDTFNEFGPCRDWFLNSFPPGEVNQQRARTHDELYQA</sequence>
<evidence type="ECO:0000313" key="2">
    <source>
        <dbReference type="EMBL" id="KAF5783818.1"/>
    </source>
</evidence>
<keyword evidence="3" id="KW-1185">Reference proteome</keyword>
<feature type="compositionally biased region" description="Basic and acidic residues" evidence="1">
    <location>
        <begin position="141"/>
        <end position="167"/>
    </location>
</feature>
<dbReference type="AlphaFoldDB" id="A0A9K3N291"/>
<gene>
    <name evidence="2" type="ORF">HanXRQr2_Chr11g0512261</name>
</gene>
<name>A0A9K3N291_HELAN</name>